<dbReference type="PROSITE" id="PS01124">
    <property type="entry name" value="HTH_ARAC_FAMILY_2"/>
    <property type="match status" value="1"/>
</dbReference>
<evidence type="ECO:0000313" key="6">
    <source>
        <dbReference type="Proteomes" id="UP000001035"/>
    </source>
</evidence>
<keyword evidence="1" id="KW-0805">Transcription regulation</keyword>
<dbReference type="HOGENOM" id="CLU_052345_4_2_4"/>
<dbReference type="GO" id="GO:0003700">
    <property type="term" value="F:DNA-binding transcription factor activity"/>
    <property type="evidence" value="ECO:0007669"/>
    <property type="project" value="InterPro"/>
</dbReference>
<proteinExistence type="predicted"/>
<reference evidence="5 6" key="1">
    <citation type="journal article" date="2009" name="J. Bacteriol.">
        <title>The genome of Burkholderia cenocepacia J2315, an epidemic pathogen of cystic fibrosis patients.</title>
        <authorList>
            <person name="Holden M.T."/>
            <person name="Seth-Smith H.M."/>
            <person name="Crossman L.C."/>
            <person name="Sebaihia M."/>
            <person name="Bentley S.D."/>
            <person name="Cerdeno-Tarraga A.M."/>
            <person name="Thomson N.R."/>
            <person name="Bason N."/>
            <person name="Quail M.A."/>
            <person name="Sharp S."/>
            <person name="Cherevach I."/>
            <person name="Churcher C."/>
            <person name="Goodhead I."/>
            <person name="Hauser H."/>
            <person name="Holroyd N."/>
            <person name="Mungall K."/>
            <person name="Scott P."/>
            <person name="Walker D."/>
            <person name="White B."/>
            <person name="Rose H."/>
            <person name="Iversen P."/>
            <person name="Mil-Homens D."/>
            <person name="Rocha E.P."/>
            <person name="Fialho A.M."/>
            <person name="Baldwin A."/>
            <person name="Dowson C."/>
            <person name="Barrell B.G."/>
            <person name="Govan J.R."/>
            <person name="Vandamme P."/>
            <person name="Hart C.A."/>
            <person name="Mahenthiralingam E."/>
            <person name="Parkhill J."/>
        </authorList>
    </citation>
    <scope>NUCLEOTIDE SEQUENCE [LARGE SCALE GENOMIC DNA]</scope>
    <source>
        <strain evidence="6">ATCC BAA-245 / DSM 16553 / LMG 16656 / NCTC 13227 / J2315 / CF5610</strain>
    </source>
</reference>
<accession>B4EGG2</accession>
<keyword evidence="3" id="KW-0804">Transcription</keyword>
<dbReference type="SUPFAM" id="SSF46689">
    <property type="entry name" value="Homeodomain-like"/>
    <property type="match status" value="2"/>
</dbReference>
<gene>
    <name evidence="5" type="primary">pchR</name>
    <name evidence="5" type="ORF">BCAM2231</name>
</gene>
<dbReference type="PANTHER" id="PTHR47893:SF1">
    <property type="entry name" value="REGULATORY PROTEIN PCHR"/>
    <property type="match status" value="1"/>
</dbReference>
<dbReference type="SMART" id="SM00342">
    <property type="entry name" value="HTH_ARAC"/>
    <property type="match status" value="1"/>
</dbReference>
<evidence type="ECO:0000256" key="2">
    <source>
        <dbReference type="ARBA" id="ARBA00023125"/>
    </source>
</evidence>
<protein>
    <submittedName>
        <fullName evidence="5">Transcriptional regulator PchR</fullName>
    </submittedName>
</protein>
<dbReference type="Proteomes" id="UP000001035">
    <property type="component" value="Chromosome 2"/>
</dbReference>
<dbReference type="eggNOG" id="COG2207">
    <property type="taxonomic scope" value="Bacteria"/>
</dbReference>
<keyword evidence="2" id="KW-0238">DNA-binding</keyword>
<evidence type="ECO:0000256" key="3">
    <source>
        <dbReference type="ARBA" id="ARBA00023163"/>
    </source>
</evidence>
<dbReference type="Gene3D" id="1.10.10.60">
    <property type="entry name" value="Homeodomain-like"/>
    <property type="match status" value="2"/>
</dbReference>
<feature type="domain" description="HTH araC/xylS-type" evidence="4">
    <location>
        <begin position="261"/>
        <end position="358"/>
    </location>
</feature>
<dbReference type="InterPro" id="IPR018062">
    <property type="entry name" value="HTH_AraC-typ_CS"/>
</dbReference>
<evidence type="ECO:0000259" key="4">
    <source>
        <dbReference type="PROSITE" id="PS01124"/>
    </source>
</evidence>
<dbReference type="PANTHER" id="PTHR47893">
    <property type="entry name" value="REGULATORY PROTEIN PCHR"/>
    <property type="match status" value="1"/>
</dbReference>
<dbReference type="AlphaFoldDB" id="B4EGG2"/>
<dbReference type="InterPro" id="IPR053142">
    <property type="entry name" value="PchR_regulatory_protein"/>
</dbReference>
<dbReference type="InterPro" id="IPR009057">
    <property type="entry name" value="Homeodomain-like_sf"/>
</dbReference>
<evidence type="ECO:0000313" key="5">
    <source>
        <dbReference type="EMBL" id="CAR56088.1"/>
    </source>
</evidence>
<dbReference type="InterPro" id="IPR018060">
    <property type="entry name" value="HTH_AraC"/>
</dbReference>
<dbReference type="KEGG" id="bcj:BCAM2231"/>
<name>B4EGG2_BURCJ</name>
<organism evidence="5 6">
    <name type="scientific">Burkholderia cenocepacia (strain ATCC BAA-245 / DSM 16553 / LMG 16656 / NCTC 13227 / J2315 / CF5610)</name>
    <name type="common">Burkholderia cepacia (strain J2315)</name>
    <dbReference type="NCBI Taxonomy" id="216591"/>
    <lineage>
        <taxon>Bacteria</taxon>
        <taxon>Pseudomonadati</taxon>
        <taxon>Pseudomonadota</taxon>
        <taxon>Betaproteobacteria</taxon>
        <taxon>Burkholderiales</taxon>
        <taxon>Burkholderiaceae</taxon>
        <taxon>Burkholderia</taxon>
        <taxon>Burkholderia cepacia complex</taxon>
    </lineage>
</organism>
<dbReference type="GO" id="GO:0043565">
    <property type="term" value="F:sequence-specific DNA binding"/>
    <property type="evidence" value="ECO:0007669"/>
    <property type="project" value="InterPro"/>
</dbReference>
<dbReference type="PROSITE" id="PS00041">
    <property type="entry name" value="HTH_ARAC_FAMILY_1"/>
    <property type="match status" value="1"/>
</dbReference>
<evidence type="ECO:0000256" key="1">
    <source>
        <dbReference type="ARBA" id="ARBA00023015"/>
    </source>
</evidence>
<dbReference type="Pfam" id="PF12833">
    <property type="entry name" value="HTH_18"/>
    <property type="match status" value="1"/>
</dbReference>
<sequence length="372" mass="40407">MRGIIICNRCCDSAVSFDIAAISFDRAPVARHPPGPAGQSAGCRRRAPVRACRLTNGPPMRSTSFASSRRHPPVLVPGNHPGVVHIDTGMKLMSGTLCSDSRDWYEEPLEKGLKLVLVQSGQLRCRVPGQPEQCIKGPGLCVIANDGEFTTHQIYDRDVPLRYTIVQLGLDALDRNLSLLPEKMLAPTGGDPRIVSCPASKALQALAVQIATCPFEGAVREYYLKAKAFELTALSAQLLATQRQSAPADVRVTSSDVERVYAASDILTRELQHPPTLDALAGRVGMNSRKLTAGFRKVFGTSVYAYLQEYRLRTAHAMLCAEDANVSTVAYRVGYSPAHFSIAFRKRYGISPSDIRVSPNAMDPEELTGAAI</sequence>
<keyword evidence="6" id="KW-1185">Reference proteome</keyword>
<dbReference type="EMBL" id="AM747721">
    <property type="protein sequence ID" value="CAR56088.1"/>
    <property type="molecule type" value="Genomic_DNA"/>
</dbReference>